<dbReference type="GO" id="GO:0006955">
    <property type="term" value="P:immune response"/>
    <property type="evidence" value="ECO:0007669"/>
    <property type="project" value="InterPro"/>
</dbReference>
<dbReference type="OrthoDB" id="8667946at2759"/>
<dbReference type="PROSITE" id="PS50049">
    <property type="entry name" value="THD_2"/>
    <property type="match status" value="1"/>
</dbReference>
<dbReference type="Proteomes" id="UP000824540">
    <property type="component" value="Unassembled WGS sequence"/>
</dbReference>
<dbReference type="GO" id="GO:0005164">
    <property type="term" value="F:tumor necrosis factor receptor binding"/>
    <property type="evidence" value="ECO:0007669"/>
    <property type="project" value="InterPro"/>
</dbReference>
<evidence type="ECO:0000313" key="4">
    <source>
        <dbReference type="EMBL" id="KAG9345236.1"/>
    </source>
</evidence>
<dbReference type="InterPro" id="IPR021184">
    <property type="entry name" value="TNF_CS"/>
</dbReference>
<dbReference type="AlphaFoldDB" id="A0A8T2P0G5"/>
<protein>
    <recommendedName>
        <fullName evidence="3">THD domain-containing protein</fullName>
    </recommendedName>
</protein>
<keyword evidence="2" id="KW-0472">Membrane</keyword>
<dbReference type="InterPro" id="IPR006052">
    <property type="entry name" value="TNF_dom"/>
</dbReference>
<dbReference type="GO" id="GO:0016020">
    <property type="term" value="C:membrane"/>
    <property type="evidence" value="ECO:0007669"/>
    <property type="project" value="InterPro"/>
</dbReference>
<dbReference type="InterPro" id="IPR008983">
    <property type="entry name" value="Tumour_necrosis_fac-like_dom"/>
</dbReference>
<evidence type="ECO:0000256" key="1">
    <source>
        <dbReference type="ARBA" id="ARBA00008670"/>
    </source>
</evidence>
<feature type="domain" description="THD" evidence="3">
    <location>
        <begin position="117"/>
        <end position="236"/>
    </location>
</feature>
<keyword evidence="5" id="KW-1185">Reference proteome</keyword>
<evidence type="ECO:0000313" key="5">
    <source>
        <dbReference type="Proteomes" id="UP000824540"/>
    </source>
</evidence>
<keyword evidence="2" id="KW-0812">Transmembrane</keyword>
<comment type="similarity">
    <text evidence="1">Belongs to the tumor necrosis factor family.</text>
</comment>
<evidence type="ECO:0000259" key="3">
    <source>
        <dbReference type="PROSITE" id="PS50049"/>
    </source>
</evidence>
<dbReference type="EMBL" id="JAFBMS010000018">
    <property type="protein sequence ID" value="KAG9345236.1"/>
    <property type="molecule type" value="Genomic_DNA"/>
</dbReference>
<reference evidence="4" key="1">
    <citation type="thesis" date="2021" institute="BYU ScholarsArchive" country="Provo, UT, USA">
        <title>Applications of and Algorithms for Genome Assembly and Genomic Analyses with an Emphasis on Marine Teleosts.</title>
        <authorList>
            <person name="Pickett B.D."/>
        </authorList>
    </citation>
    <scope>NUCLEOTIDE SEQUENCE</scope>
    <source>
        <strain evidence="4">HI-2016</strain>
    </source>
</reference>
<accession>A0A8T2P0G5</accession>
<dbReference type="SUPFAM" id="SSF49842">
    <property type="entry name" value="TNF-like"/>
    <property type="match status" value="1"/>
</dbReference>
<organism evidence="4 5">
    <name type="scientific">Albula glossodonta</name>
    <name type="common">roundjaw bonefish</name>
    <dbReference type="NCBI Taxonomy" id="121402"/>
    <lineage>
        <taxon>Eukaryota</taxon>
        <taxon>Metazoa</taxon>
        <taxon>Chordata</taxon>
        <taxon>Craniata</taxon>
        <taxon>Vertebrata</taxon>
        <taxon>Euteleostomi</taxon>
        <taxon>Actinopterygii</taxon>
        <taxon>Neopterygii</taxon>
        <taxon>Teleostei</taxon>
        <taxon>Albuliformes</taxon>
        <taxon>Albulidae</taxon>
        <taxon>Albula</taxon>
    </lineage>
</organism>
<feature type="transmembrane region" description="Helical" evidence="2">
    <location>
        <begin position="62"/>
        <end position="81"/>
    </location>
</feature>
<gene>
    <name evidence="4" type="ORF">JZ751_009782</name>
</gene>
<comment type="caution">
    <text evidence="4">The sequence shown here is derived from an EMBL/GenBank/DDBJ whole genome shotgun (WGS) entry which is preliminary data.</text>
</comment>
<proteinExistence type="inferred from homology"/>
<keyword evidence="2" id="KW-1133">Transmembrane helix</keyword>
<evidence type="ECO:0000256" key="2">
    <source>
        <dbReference type="SAM" id="Phobius"/>
    </source>
</evidence>
<dbReference type="Pfam" id="PF00229">
    <property type="entry name" value="TNF"/>
    <property type="match status" value="1"/>
</dbReference>
<dbReference type="Gene3D" id="2.60.120.40">
    <property type="match status" value="1"/>
</dbReference>
<sequence length="238" mass="26487">MGKHLSCNIKGEPPAPFFPLTLERATAQSVPLCIQTADASLGTVADVTALPMGQQKIWSQQFVLLLVWCGLLSVAVVILSVTQLNERPKSQNLTKENEMPKNPQFLVAPSDPRAGRPPAFIHLTIMNSKWIDEEKHSLSLRNDSVYINSSGFYYFYAHITFFNAGQGSVTLIRNAIPGQSSERTISETVGKDGESISVSRVIRCRRGQSLRLEISPNSFQDTRHNPKDTYWGLFLLQP</sequence>
<dbReference type="PROSITE" id="PS00251">
    <property type="entry name" value="THD_1"/>
    <property type="match status" value="1"/>
</dbReference>
<dbReference type="SMART" id="SM00207">
    <property type="entry name" value="TNF"/>
    <property type="match status" value="1"/>
</dbReference>
<name>A0A8T2P0G5_9TELE</name>